<comment type="caution">
    <text evidence="2">The sequence shown here is derived from an EMBL/GenBank/DDBJ whole genome shotgun (WGS) entry which is preliminary data.</text>
</comment>
<sequence>MPLVYKIDVLAAIKEKGYNTTVLRKEKLLAEGVIQSLREGKPISWKNIETVCNLLDCQPGDFMEYISDEK</sequence>
<reference evidence="2" key="1">
    <citation type="submission" date="2020-08" db="EMBL/GenBank/DDBJ databases">
        <title>Genome public.</title>
        <authorList>
            <person name="Liu C."/>
            <person name="Sun Q."/>
        </authorList>
    </citation>
    <scope>NUCLEOTIDE SEQUENCE</scope>
    <source>
        <strain evidence="2">NSJ-32</strain>
    </source>
</reference>
<evidence type="ECO:0000313" key="2">
    <source>
        <dbReference type="EMBL" id="MBC8542938.1"/>
    </source>
</evidence>
<dbReference type="EMBL" id="JACRSQ010000005">
    <property type="protein sequence ID" value="MBC8542938.1"/>
    <property type="molecule type" value="Genomic_DNA"/>
</dbReference>
<gene>
    <name evidence="2" type="ORF">H8730_05200</name>
</gene>
<protein>
    <submittedName>
        <fullName evidence="2">Helix-turn-helix transcriptional regulator</fullName>
    </submittedName>
</protein>
<accession>A0A926DRZ6</accession>
<keyword evidence="3" id="KW-1185">Reference proteome</keyword>
<feature type="domain" description="HTH cro/C1-type" evidence="1">
    <location>
        <begin position="13"/>
        <end position="68"/>
    </location>
</feature>
<dbReference type="AlphaFoldDB" id="A0A926DRZ6"/>
<name>A0A926DRZ6_9FIRM</name>
<evidence type="ECO:0000313" key="3">
    <source>
        <dbReference type="Proteomes" id="UP000657006"/>
    </source>
</evidence>
<dbReference type="Pfam" id="PF13443">
    <property type="entry name" value="HTH_26"/>
    <property type="match status" value="1"/>
</dbReference>
<dbReference type="InterPro" id="IPR001387">
    <property type="entry name" value="Cro/C1-type_HTH"/>
</dbReference>
<organism evidence="2 3">
    <name type="scientific">Bianquea renquensis</name>
    <dbReference type="NCBI Taxonomy" id="2763661"/>
    <lineage>
        <taxon>Bacteria</taxon>
        <taxon>Bacillati</taxon>
        <taxon>Bacillota</taxon>
        <taxon>Clostridia</taxon>
        <taxon>Eubacteriales</taxon>
        <taxon>Bianqueaceae</taxon>
        <taxon>Bianquea</taxon>
    </lineage>
</organism>
<dbReference type="RefSeq" id="WP_177714387.1">
    <property type="nucleotide sequence ID" value="NZ_JACRSQ010000005.1"/>
</dbReference>
<evidence type="ECO:0000259" key="1">
    <source>
        <dbReference type="Pfam" id="PF13443"/>
    </source>
</evidence>
<dbReference type="Proteomes" id="UP000657006">
    <property type="component" value="Unassembled WGS sequence"/>
</dbReference>
<proteinExistence type="predicted"/>